<protein>
    <submittedName>
        <fullName evidence="3">ISL3 family transposase</fullName>
    </submittedName>
</protein>
<proteinExistence type="predicted"/>
<feature type="compositionally biased region" description="Pro residues" evidence="1">
    <location>
        <begin position="319"/>
        <end position="336"/>
    </location>
</feature>
<dbReference type="InterPro" id="IPR002560">
    <property type="entry name" value="Transposase_DDE"/>
</dbReference>
<feature type="region of interest" description="Disordered" evidence="1">
    <location>
        <begin position="141"/>
        <end position="169"/>
    </location>
</feature>
<accession>A0A5A7NPK3</accession>
<feature type="region of interest" description="Disordered" evidence="1">
    <location>
        <begin position="304"/>
        <end position="358"/>
    </location>
</feature>
<feature type="domain" description="Transposase IS204/IS1001/IS1096/IS1165 DDE" evidence="2">
    <location>
        <begin position="172"/>
        <end position="297"/>
    </location>
</feature>
<evidence type="ECO:0000259" key="2">
    <source>
        <dbReference type="Pfam" id="PF01610"/>
    </source>
</evidence>
<evidence type="ECO:0000313" key="3">
    <source>
        <dbReference type="EMBL" id="GER21681.1"/>
    </source>
</evidence>
<dbReference type="Pfam" id="PF01610">
    <property type="entry name" value="DDE_Tnp_ISL3"/>
    <property type="match status" value="1"/>
</dbReference>
<name>A0A5A7NPK3_9MICC</name>
<sequence length="358" mass="40390">MWRCPNPGCERGTFAEQFPSLAAARGSIPTRAITWAIGQLRREHATILGLARRLGTAWKTLWRTIRPVLERLAADRARFAGVTSLGVDEHIWHHVDPRRRGPKEPAGMVDLTRDAKGRVRARLLDLMPGRLRKAYAQLADRTRPGLPPGRGCRGAGSVRRLQERDRPGAGDTTAVLDAFHVIKLGMAVVDEVRRRVQQDTTGHRGCKGDPLQGIQRILRAGAENLTEKQLDRLATAIEANEAYEEVYVAWRCAPPIRPKDATEGRRRAEKILEAFHSCPVPEVARVGRTLPRWRDAFLLLHHQPRQQRRHGSGEWNHRAPPPPRTRLPQLQLPPPHAPRRRRTRPLISTGCPKSPFLE</sequence>
<gene>
    <name evidence="3" type="ORF">NCCP1664_01780</name>
</gene>
<keyword evidence="4" id="KW-1185">Reference proteome</keyword>
<reference evidence="3 4" key="1">
    <citation type="submission" date="2019-09" db="EMBL/GenBank/DDBJ databases">
        <title>Arthrobacter zafarii sp. nov., a moderately thermotolerant and halotolerant actinobacterium isolated from Cholistan desert soil of Pakistan.</title>
        <authorList>
            <person name="Amin A."/>
            <person name="Ahmed I."/>
            <person name="Khalid N."/>
            <person name="Schumann P."/>
            <person name="Busse H.J."/>
            <person name="Khan I.U."/>
            <person name="Li S."/>
            <person name="Li W.J."/>
        </authorList>
    </citation>
    <scope>NUCLEOTIDE SEQUENCE [LARGE SCALE GENOMIC DNA]</scope>
    <source>
        <strain evidence="3 4">NCCP-1664</strain>
    </source>
</reference>
<comment type="caution">
    <text evidence="3">The sequence shown here is derived from an EMBL/GenBank/DDBJ whole genome shotgun (WGS) entry which is preliminary data.</text>
</comment>
<evidence type="ECO:0000313" key="4">
    <source>
        <dbReference type="Proteomes" id="UP000325307"/>
    </source>
</evidence>
<evidence type="ECO:0000256" key="1">
    <source>
        <dbReference type="SAM" id="MobiDB-lite"/>
    </source>
</evidence>
<dbReference type="AlphaFoldDB" id="A0A5A7NPK3"/>
<dbReference type="EMBL" id="BKDJ01000001">
    <property type="protein sequence ID" value="GER21681.1"/>
    <property type="molecule type" value="Genomic_DNA"/>
</dbReference>
<dbReference type="Proteomes" id="UP000325307">
    <property type="component" value="Unassembled WGS sequence"/>
</dbReference>
<organism evidence="3 4">
    <name type="scientific">Zafaria cholistanensis</name>
    <dbReference type="NCBI Taxonomy" id="1682741"/>
    <lineage>
        <taxon>Bacteria</taxon>
        <taxon>Bacillati</taxon>
        <taxon>Actinomycetota</taxon>
        <taxon>Actinomycetes</taxon>
        <taxon>Micrococcales</taxon>
        <taxon>Micrococcaceae</taxon>
        <taxon>Zafaria</taxon>
    </lineage>
</organism>